<dbReference type="SUPFAM" id="SSF46689">
    <property type="entry name" value="Homeodomain-like"/>
    <property type="match status" value="1"/>
</dbReference>
<protein>
    <recommendedName>
        <fullName evidence="1">Transposase IS30-like HTH domain-containing protein</fullName>
    </recommendedName>
</protein>
<sequence>MTVDERNIAIGMLYEGASYKDVAARFSRDPSTIRQLYNKLYQTGSVQDKPRSGRP</sequence>
<accession>M2UAJ5</accession>
<dbReference type="AlphaFoldDB" id="M2UAJ5"/>
<proteinExistence type="predicted"/>
<dbReference type="Proteomes" id="UP000016936">
    <property type="component" value="Unassembled WGS sequence"/>
</dbReference>
<reference evidence="2 3" key="1">
    <citation type="journal article" date="2012" name="PLoS Pathog.">
        <title>Diverse lifestyles and strategies of plant pathogenesis encoded in the genomes of eighteen Dothideomycetes fungi.</title>
        <authorList>
            <person name="Ohm R.A."/>
            <person name="Feau N."/>
            <person name="Henrissat B."/>
            <person name="Schoch C.L."/>
            <person name="Horwitz B.A."/>
            <person name="Barry K.W."/>
            <person name="Condon B.J."/>
            <person name="Copeland A.C."/>
            <person name="Dhillon B."/>
            <person name="Glaser F."/>
            <person name="Hesse C.N."/>
            <person name="Kosti I."/>
            <person name="LaButti K."/>
            <person name="Lindquist E.A."/>
            <person name="Lucas S."/>
            <person name="Salamov A.A."/>
            <person name="Bradshaw R.E."/>
            <person name="Ciuffetti L."/>
            <person name="Hamelin R.C."/>
            <person name="Kema G.H.J."/>
            <person name="Lawrence C."/>
            <person name="Scott J.A."/>
            <person name="Spatafora J.W."/>
            <person name="Turgeon B.G."/>
            <person name="de Wit P.J.G.M."/>
            <person name="Zhong S."/>
            <person name="Goodwin S.B."/>
            <person name="Grigoriev I.V."/>
        </authorList>
    </citation>
    <scope>NUCLEOTIDE SEQUENCE [LARGE SCALE GENOMIC DNA]</scope>
    <source>
        <strain evidence="3">C5 / ATCC 48332 / race O</strain>
    </source>
</reference>
<feature type="domain" description="Transposase IS30-like HTH" evidence="1">
    <location>
        <begin position="1"/>
        <end position="33"/>
    </location>
</feature>
<name>M2UAJ5_COCH5</name>
<evidence type="ECO:0000259" key="1">
    <source>
        <dbReference type="Pfam" id="PF13936"/>
    </source>
</evidence>
<evidence type="ECO:0000313" key="3">
    <source>
        <dbReference type="Proteomes" id="UP000016936"/>
    </source>
</evidence>
<gene>
    <name evidence="2" type="ORF">COCHEDRAFT_1089051</name>
</gene>
<keyword evidence="3" id="KW-1185">Reference proteome</keyword>
<dbReference type="InterPro" id="IPR009057">
    <property type="entry name" value="Homeodomain-like_sf"/>
</dbReference>
<dbReference type="InterPro" id="IPR025246">
    <property type="entry name" value="IS30-like_HTH"/>
</dbReference>
<reference evidence="3" key="2">
    <citation type="journal article" date="2013" name="PLoS Genet.">
        <title>Comparative genome structure, secondary metabolite, and effector coding capacity across Cochliobolus pathogens.</title>
        <authorList>
            <person name="Condon B.J."/>
            <person name="Leng Y."/>
            <person name="Wu D."/>
            <person name="Bushley K.E."/>
            <person name="Ohm R.A."/>
            <person name="Otillar R."/>
            <person name="Martin J."/>
            <person name="Schackwitz W."/>
            <person name="Grimwood J."/>
            <person name="MohdZainudin N."/>
            <person name="Xue C."/>
            <person name="Wang R."/>
            <person name="Manning V.A."/>
            <person name="Dhillon B."/>
            <person name="Tu Z.J."/>
            <person name="Steffenson B.J."/>
            <person name="Salamov A."/>
            <person name="Sun H."/>
            <person name="Lowry S."/>
            <person name="LaButti K."/>
            <person name="Han J."/>
            <person name="Copeland A."/>
            <person name="Lindquist E."/>
            <person name="Barry K."/>
            <person name="Schmutz J."/>
            <person name="Baker S.E."/>
            <person name="Ciuffetti L.M."/>
            <person name="Grigoriev I.V."/>
            <person name="Zhong S."/>
            <person name="Turgeon B.G."/>
        </authorList>
    </citation>
    <scope>NUCLEOTIDE SEQUENCE [LARGE SCALE GENOMIC DNA]</scope>
    <source>
        <strain evidence="3">C5 / ATCC 48332 / race O</strain>
    </source>
</reference>
<dbReference type="HOGENOM" id="CLU_2928870_0_0_1"/>
<dbReference type="eggNOG" id="ENOG502SEWC">
    <property type="taxonomic scope" value="Eukaryota"/>
</dbReference>
<dbReference type="EMBL" id="KB445570">
    <property type="protein sequence ID" value="EMD95604.1"/>
    <property type="molecule type" value="Genomic_DNA"/>
</dbReference>
<organism evidence="2 3">
    <name type="scientific">Cochliobolus heterostrophus (strain C5 / ATCC 48332 / race O)</name>
    <name type="common">Southern corn leaf blight fungus</name>
    <name type="synonym">Bipolaris maydis</name>
    <dbReference type="NCBI Taxonomy" id="701091"/>
    <lineage>
        <taxon>Eukaryota</taxon>
        <taxon>Fungi</taxon>
        <taxon>Dikarya</taxon>
        <taxon>Ascomycota</taxon>
        <taxon>Pezizomycotina</taxon>
        <taxon>Dothideomycetes</taxon>
        <taxon>Pleosporomycetidae</taxon>
        <taxon>Pleosporales</taxon>
        <taxon>Pleosporineae</taxon>
        <taxon>Pleosporaceae</taxon>
        <taxon>Bipolaris</taxon>
    </lineage>
</organism>
<dbReference type="Pfam" id="PF13936">
    <property type="entry name" value="HTH_38"/>
    <property type="match status" value="1"/>
</dbReference>
<evidence type="ECO:0000313" key="2">
    <source>
        <dbReference type="EMBL" id="EMD95604.1"/>
    </source>
</evidence>